<feature type="domain" description="Phage capsid-like C-terminal" evidence="4">
    <location>
        <begin position="147"/>
        <end position="422"/>
    </location>
</feature>
<sequence>MREFLLKLIKAKEEKRDALKKQIAEAKTADEVRALGETLDAVLDELNEAKKQLKELDKKDNSDNSDNSDDDKDDSDDNAQRSNIPPANAVQHGFNPLAGFKQGEKRNVATLDSMEYRQAFMKYVQTGEWTYEKRADDMLVAADVGKIIPNTIMQEFIREIKVYGQLYSLVRKLNIKGGVEFPIEELVPTVSWIAETAVSDTQAVPEIKTSISFGYHTVEARISQSLLSQVVSLDILEQEIAKLLAEAFVREFDRVIVAGTGSGQPLGILNDTRIAASHKITFAATDMADWTKFRKNLFAKIPLAYRGQGVLVMSAGTWESNIMTLKDANDRPLYQETYNVETGNLECRFAGRQVILVEPDILADYDTASTGDAWGIYFRPTDYAINSQLQIGFKRYYDDDKNRWINKGLCIMDGKPLDVNGMFILKK</sequence>
<dbReference type="InterPro" id="IPR054612">
    <property type="entry name" value="Phage_capsid-like_C"/>
</dbReference>
<evidence type="ECO:0000259" key="4">
    <source>
        <dbReference type="Pfam" id="PF05065"/>
    </source>
</evidence>
<dbReference type="Pfam" id="PF05065">
    <property type="entry name" value="Phage_capsid"/>
    <property type="match status" value="1"/>
</dbReference>
<name>A0A8S5PZZ4_9CAUD</name>
<organism evidence="5">
    <name type="scientific">Myoviridae sp. ctQYc56</name>
    <dbReference type="NCBI Taxonomy" id="2825100"/>
    <lineage>
        <taxon>Viruses</taxon>
        <taxon>Duplodnaviria</taxon>
        <taxon>Heunggongvirae</taxon>
        <taxon>Uroviricota</taxon>
        <taxon>Caudoviricetes</taxon>
    </lineage>
</organism>
<dbReference type="InterPro" id="IPR024455">
    <property type="entry name" value="Phage_capsid"/>
</dbReference>
<feature type="region of interest" description="Disordered" evidence="3">
    <location>
        <begin position="53"/>
        <end position="98"/>
    </location>
</feature>
<protein>
    <submittedName>
        <fullName evidence="5">Major capsid protein</fullName>
    </submittedName>
</protein>
<evidence type="ECO:0000256" key="3">
    <source>
        <dbReference type="SAM" id="MobiDB-lite"/>
    </source>
</evidence>
<dbReference type="GO" id="GO:0044423">
    <property type="term" value="C:virion component"/>
    <property type="evidence" value="ECO:0007669"/>
    <property type="project" value="UniProtKB-KW"/>
</dbReference>
<feature type="compositionally biased region" description="Basic and acidic residues" evidence="3">
    <location>
        <begin position="53"/>
        <end position="62"/>
    </location>
</feature>
<dbReference type="Gene3D" id="3.30.2400.10">
    <property type="entry name" value="Major capsid protein gp5"/>
    <property type="match status" value="1"/>
</dbReference>
<keyword evidence="2" id="KW-0946">Virion</keyword>
<evidence type="ECO:0000256" key="2">
    <source>
        <dbReference type="ARBA" id="ARBA00022844"/>
    </source>
</evidence>
<dbReference type="EMBL" id="BK015547">
    <property type="protein sequence ID" value="DAE12296.1"/>
    <property type="molecule type" value="Genomic_DNA"/>
</dbReference>
<evidence type="ECO:0000256" key="1">
    <source>
        <dbReference type="ARBA" id="ARBA00004328"/>
    </source>
</evidence>
<proteinExistence type="predicted"/>
<evidence type="ECO:0000313" key="5">
    <source>
        <dbReference type="EMBL" id="DAE12296.1"/>
    </source>
</evidence>
<dbReference type="Gene3D" id="3.30.2320.10">
    <property type="entry name" value="hypothetical protein PF0899 domain"/>
    <property type="match status" value="1"/>
</dbReference>
<comment type="subcellular location">
    <subcellularLocation>
        <location evidence="1">Virion</location>
    </subcellularLocation>
</comment>
<reference evidence="5" key="1">
    <citation type="journal article" date="2021" name="Proc. Natl. Acad. Sci. U.S.A.">
        <title>A Catalog of Tens of Thousands of Viruses from Human Metagenomes Reveals Hidden Associations with Chronic Diseases.</title>
        <authorList>
            <person name="Tisza M.J."/>
            <person name="Buck C.B."/>
        </authorList>
    </citation>
    <scope>NUCLEOTIDE SEQUENCE</scope>
    <source>
        <strain evidence="5">CtQYc56</strain>
    </source>
</reference>
<dbReference type="SUPFAM" id="SSF56563">
    <property type="entry name" value="Major capsid protein gp5"/>
    <property type="match status" value="1"/>
</dbReference>
<dbReference type="NCBIfam" id="TIGR01554">
    <property type="entry name" value="major_cap_HK97"/>
    <property type="match status" value="1"/>
</dbReference>
<feature type="compositionally biased region" description="Acidic residues" evidence="3">
    <location>
        <begin position="66"/>
        <end position="77"/>
    </location>
</feature>
<accession>A0A8S5PZZ4</accession>